<organism evidence="4 5">
    <name type="scientific">Daucus carota subsp. sativus</name>
    <name type="common">Carrot</name>
    <dbReference type="NCBI Taxonomy" id="79200"/>
    <lineage>
        <taxon>Eukaryota</taxon>
        <taxon>Viridiplantae</taxon>
        <taxon>Streptophyta</taxon>
        <taxon>Embryophyta</taxon>
        <taxon>Tracheophyta</taxon>
        <taxon>Spermatophyta</taxon>
        <taxon>Magnoliopsida</taxon>
        <taxon>eudicotyledons</taxon>
        <taxon>Gunneridae</taxon>
        <taxon>Pentapetalae</taxon>
        <taxon>asterids</taxon>
        <taxon>campanulids</taxon>
        <taxon>Apiales</taxon>
        <taxon>Apiaceae</taxon>
        <taxon>Apioideae</taxon>
        <taxon>Scandiceae</taxon>
        <taxon>Daucinae</taxon>
        <taxon>Daucus</taxon>
        <taxon>Daucus sect. Daucus</taxon>
    </lineage>
</organism>
<keyword evidence="5" id="KW-1185">Reference proteome</keyword>
<keyword evidence="1" id="KW-0880">Kelch repeat</keyword>
<dbReference type="PANTHER" id="PTHR46093">
    <property type="entry name" value="ACYL-COA-BINDING DOMAIN-CONTAINING PROTEIN 5"/>
    <property type="match status" value="1"/>
</dbReference>
<feature type="region of interest" description="Disordered" evidence="3">
    <location>
        <begin position="1"/>
        <end position="26"/>
    </location>
</feature>
<dbReference type="SUPFAM" id="SSF117281">
    <property type="entry name" value="Kelch motif"/>
    <property type="match status" value="2"/>
</dbReference>
<evidence type="ECO:0000256" key="1">
    <source>
        <dbReference type="ARBA" id="ARBA00022441"/>
    </source>
</evidence>
<feature type="compositionally biased region" description="Polar residues" evidence="3">
    <location>
        <begin position="8"/>
        <end position="22"/>
    </location>
</feature>
<evidence type="ECO:0000313" key="4">
    <source>
        <dbReference type="EMBL" id="WOG93783.1"/>
    </source>
</evidence>
<protein>
    <submittedName>
        <fullName evidence="4">Uncharacterized protein</fullName>
    </submittedName>
</protein>
<dbReference type="Pfam" id="PF24681">
    <property type="entry name" value="Kelch_KLHDC2_KLHL20_DRC7"/>
    <property type="match status" value="1"/>
</dbReference>
<reference evidence="4" key="1">
    <citation type="journal article" date="2016" name="Nat. Genet.">
        <title>A high-quality carrot genome assembly provides new insights into carotenoid accumulation and asterid genome evolution.</title>
        <authorList>
            <person name="Iorizzo M."/>
            <person name="Ellison S."/>
            <person name="Senalik D."/>
            <person name="Zeng P."/>
            <person name="Satapoomin P."/>
            <person name="Huang J."/>
            <person name="Bowman M."/>
            <person name="Iovene M."/>
            <person name="Sanseverino W."/>
            <person name="Cavagnaro P."/>
            <person name="Yildiz M."/>
            <person name="Macko-Podgorni A."/>
            <person name="Moranska E."/>
            <person name="Grzebelus E."/>
            <person name="Grzebelus D."/>
            <person name="Ashrafi H."/>
            <person name="Zheng Z."/>
            <person name="Cheng S."/>
            <person name="Spooner D."/>
            <person name="Van Deynze A."/>
            <person name="Simon P."/>
        </authorList>
    </citation>
    <scope>NUCLEOTIDE SEQUENCE</scope>
    <source>
        <tissue evidence="4">Leaf</tissue>
    </source>
</reference>
<evidence type="ECO:0000256" key="2">
    <source>
        <dbReference type="ARBA" id="ARBA00022737"/>
    </source>
</evidence>
<accession>A0AAF0WSN6</accession>
<evidence type="ECO:0000256" key="3">
    <source>
        <dbReference type="SAM" id="MobiDB-lite"/>
    </source>
</evidence>
<dbReference type="AlphaFoldDB" id="A0AAF0WSN6"/>
<dbReference type="InterPro" id="IPR006652">
    <property type="entry name" value="Kelch_1"/>
</dbReference>
<dbReference type="Proteomes" id="UP000077755">
    <property type="component" value="Chromosome 3"/>
</dbReference>
<dbReference type="InterPro" id="IPR015915">
    <property type="entry name" value="Kelch-typ_b-propeller"/>
</dbReference>
<dbReference type="Gene3D" id="2.120.10.80">
    <property type="entry name" value="Kelch-type beta propeller"/>
    <property type="match status" value="2"/>
</dbReference>
<name>A0AAF0WSN6_DAUCS</name>
<reference evidence="4" key="2">
    <citation type="submission" date="2022-03" db="EMBL/GenBank/DDBJ databases">
        <title>Draft title - Genomic analysis of global carrot germplasm unveils the trajectory of domestication and the origin of high carotenoid orange carrot.</title>
        <authorList>
            <person name="Iorizzo M."/>
            <person name="Ellison S."/>
            <person name="Senalik D."/>
            <person name="Macko-Podgorni A."/>
            <person name="Grzebelus D."/>
            <person name="Bostan H."/>
            <person name="Rolling W."/>
            <person name="Curaba J."/>
            <person name="Simon P."/>
        </authorList>
    </citation>
    <scope>NUCLEOTIDE SEQUENCE</scope>
    <source>
        <tissue evidence="4">Leaf</tissue>
    </source>
</reference>
<dbReference type="EMBL" id="CP093345">
    <property type="protein sequence ID" value="WOG93783.1"/>
    <property type="molecule type" value="Genomic_DNA"/>
</dbReference>
<keyword evidence="2" id="KW-0677">Repeat</keyword>
<sequence>MRWEKLEAQSTNGGLVGPTSSGPGKRWGHSCNSIRGGRFLYVFGGYGKDNCRTNQIHIFDTATRMWSEPAVYGEQPVPRDSHSCTTVEDNLFIFGGTDGANPLKDLHIFYTSSNRWSSPRIRGEGPMAREGHTAVLVGKRIFIYGGCSKSSNSSHEEYFNDLYILNTETFVWKHAETSGAPPSKRDSHTCSVWRNKLIVLGGLDLDGFYQSDVHILDTDSLTWEKLNTSGQLLPPRAGHTAVVLGKNLFVFGGFWDEQNVFDDIHMLDVETGCWTKVTATGEGPSARFSMAGDSLDPRNRGVLVFIGGCSKNLEALDDMYYLNTGILTEPDRDERRIEKLSLRKKLKQKCQEQHTASPVYGRAETDYQLGRQNSSGRIMFQARVASSSPCSCTIETVIDGKRLSGVIFPTKTGGDDHARSTVMQGANTSVDNIRKYFFKYNFEAFLETFATSGAILINFSFRGIISFAPIGLPRFWCGFESPISSSEITRDLNHGRTFHANEKVSLGL</sequence>
<evidence type="ECO:0000313" key="5">
    <source>
        <dbReference type="Proteomes" id="UP000077755"/>
    </source>
</evidence>
<dbReference type="SMART" id="SM00612">
    <property type="entry name" value="Kelch"/>
    <property type="match status" value="3"/>
</dbReference>
<gene>
    <name evidence="4" type="ORF">DCAR_0313070</name>
</gene>
<dbReference type="PANTHER" id="PTHR46093:SF9">
    <property type="entry name" value="DCD DOMAIN-CONTAINING PROTEIN"/>
    <property type="match status" value="1"/>
</dbReference>
<dbReference type="Pfam" id="PF01344">
    <property type="entry name" value="Kelch_1"/>
    <property type="match status" value="1"/>
</dbReference>
<proteinExistence type="predicted"/>